<dbReference type="GO" id="GO:0006355">
    <property type="term" value="P:regulation of DNA-templated transcription"/>
    <property type="evidence" value="ECO:0007669"/>
    <property type="project" value="InterPro"/>
</dbReference>
<dbReference type="Pfam" id="PF00196">
    <property type="entry name" value="GerE"/>
    <property type="match status" value="1"/>
</dbReference>
<dbReference type="InterPro" id="IPR001789">
    <property type="entry name" value="Sig_transdc_resp-reg_receiver"/>
</dbReference>
<keyword evidence="9" id="KW-1185">Reference proteome</keyword>
<proteinExistence type="predicted"/>
<dbReference type="PRINTS" id="PR00038">
    <property type="entry name" value="HTHLUXR"/>
</dbReference>
<reference evidence="8 9" key="1">
    <citation type="submission" date="2019-04" db="EMBL/GenBank/DDBJ databases">
        <title>Natronospirillum operosus gen. nov., sp. nov., a haloalkaliphilic satellite isolated from decaying biomass of laboratory culture of cyanobacterium Geitlerinema sp. and proposal of Natronospirillaceae fam. nov. and Saccharospirillaceae fam. nov.</title>
        <authorList>
            <person name="Kevbrin V."/>
            <person name="Boltyanskaya Y."/>
            <person name="Koziaeva V."/>
            <person name="Grouzdev D.S."/>
            <person name="Park M."/>
            <person name="Cho J."/>
        </authorList>
    </citation>
    <scope>NUCLEOTIDE SEQUENCE [LARGE SCALE GENOMIC DNA]</scope>
    <source>
        <strain evidence="8 9">G-116</strain>
    </source>
</reference>
<evidence type="ECO:0000256" key="3">
    <source>
        <dbReference type="ARBA" id="ARBA00023125"/>
    </source>
</evidence>
<dbReference type="SMART" id="SM00421">
    <property type="entry name" value="HTH_LUXR"/>
    <property type="match status" value="1"/>
</dbReference>
<evidence type="ECO:0000313" key="8">
    <source>
        <dbReference type="EMBL" id="TGG90091.1"/>
    </source>
</evidence>
<dbReference type="CDD" id="cd17535">
    <property type="entry name" value="REC_NarL-like"/>
    <property type="match status" value="1"/>
</dbReference>
<dbReference type="InterPro" id="IPR016032">
    <property type="entry name" value="Sig_transdc_resp-reg_C-effctor"/>
</dbReference>
<dbReference type="PROSITE" id="PS00622">
    <property type="entry name" value="HTH_LUXR_1"/>
    <property type="match status" value="1"/>
</dbReference>
<dbReference type="SUPFAM" id="SSF52172">
    <property type="entry name" value="CheY-like"/>
    <property type="match status" value="1"/>
</dbReference>
<dbReference type="PROSITE" id="PS50043">
    <property type="entry name" value="HTH_LUXR_2"/>
    <property type="match status" value="1"/>
</dbReference>
<feature type="domain" description="HTH luxR-type" evidence="6">
    <location>
        <begin position="144"/>
        <end position="209"/>
    </location>
</feature>
<comment type="caution">
    <text evidence="8">The sequence shown here is derived from an EMBL/GenBank/DDBJ whole genome shotgun (WGS) entry which is preliminary data.</text>
</comment>
<evidence type="ECO:0000256" key="1">
    <source>
        <dbReference type="ARBA" id="ARBA00022553"/>
    </source>
</evidence>
<protein>
    <submittedName>
        <fullName evidence="8">Response regulator transcription factor</fullName>
    </submittedName>
</protein>
<dbReference type="Pfam" id="PF00072">
    <property type="entry name" value="Response_reg"/>
    <property type="match status" value="1"/>
</dbReference>
<evidence type="ECO:0000313" key="9">
    <source>
        <dbReference type="Proteomes" id="UP000297475"/>
    </source>
</evidence>
<dbReference type="GO" id="GO:0000160">
    <property type="term" value="P:phosphorelay signal transduction system"/>
    <property type="evidence" value="ECO:0007669"/>
    <property type="project" value="InterPro"/>
</dbReference>
<organism evidence="8 9">
    <name type="scientific">Natronospirillum operosum</name>
    <dbReference type="NCBI Taxonomy" id="2759953"/>
    <lineage>
        <taxon>Bacteria</taxon>
        <taxon>Pseudomonadati</taxon>
        <taxon>Pseudomonadota</taxon>
        <taxon>Gammaproteobacteria</taxon>
        <taxon>Oceanospirillales</taxon>
        <taxon>Natronospirillaceae</taxon>
        <taxon>Natronospirillum</taxon>
    </lineage>
</organism>
<dbReference type="PANTHER" id="PTHR43214:SF41">
    <property type="entry name" value="NITRATE_NITRITE RESPONSE REGULATOR PROTEIN NARP"/>
    <property type="match status" value="1"/>
</dbReference>
<feature type="domain" description="Response regulatory" evidence="7">
    <location>
        <begin position="8"/>
        <end position="124"/>
    </location>
</feature>
<evidence type="ECO:0000259" key="6">
    <source>
        <dbReference type="PROSITE" id="PS50043"/>
    </source>
</evidence>
<dbReference type="AlphaFoldDB" id="A0A4Z0WAR9"/>
<dbReference type="EMBL" id="SRMF01000017">
    <property type="protein sequence ID" value="TGG90091.1"/>
    <property type="molecule type" value="Genomic_DNA"/>
</dbReference>
<dbReference type="InterPro" id="IPR039420">
    <property type="entry name" value="WalR-like"/>
</dbReference>
<dbReference type="RefSeq" id="WP_135485038.1">
    <property type="nucleotide sequence ID" value="NZ_SRMF01000017.1"/>
</dbReference>
<feature type="modified residue" description="4-aspartylphosphate" evidence="5">
    <location>
        <position position="59"/>
    </location>
</feature>
<evidence type="ECO:0000256" key="5">
    <source>
        <dbReference type="PROSITE-ProRule" id="PRU00169"/>
    </source>
</evidence>
<keyword evidence="4" id="KW-0804">Transcription</keyword>
<dbReference type="SUPFAM" id="SSF46894">
    <property type="entry name" value="C-terminal effector domain of the bipartite response regulators"/>
    <property type="match status" value="1"/>
</dbReference>
<name>A0A4Z0WAR9_9GAMM</name>
<dbReference type="OrthoDB" id="9796655at2"/>
<dbReference type="PANTHER" id="PTHR43214">
    <property type="entry name" value="TWO-COMPONENT RESPONSE REGULATOR"/>
    <property type="match status" value="1"/>
</dbReference>
<evidence type="ECO:0000256" key="2">
    <source>
        <dbReference type="ARBA" id="ARBA00023015"/>
    </source>
</evidence>
<accession>A0A4Z0WAR9</accession>
<dbReference type="CDD" id="cd06170">
    <property type="entry name" value="LuxR_C_like"/>
    <property type="match status" value="1"/>
</dbReference>
<dbReference type="InterPro" id="IPR058245">
    <property type="entry name" value="NreC/VraR/RcsB-like_REC"/>
</dbReference>
<dbReference type="InterPro" id="IPR000792">
    <property type="entry name" value="Tscrpt_reg_LuxR_C"/>
</dbReference>
<evidence type="ECO:0000259" key="7">
    <source>
        <dbReference type="PROSITE" id="PS50110"/>
    </source>
</evidence>
<sequence length="211" mass="23326">MTIPEKIRVLLVDDHLLVLDGLAARLACEAHIDIVGQAHNGEEALAAAHELNPDVVIMDVSMPVLSGLEAMARFRVEQPDIRVLMLSMHDDREYILPLVRSGASGYVLKDVSSHELIKAIETVHQGNTYFSSGATQALFHAPEPRAEIEPLSPREESVLNLIALGQSNKEIARTLTISVRTVETHRYNIKQKLNIQTTAGLTRYAIDHNLV</sequence>
<evidence type="ECO:0000256" key="4">
    <source>
        <dbReference type="ARBA" id="ARBA00023163"/>
    </source>
</evidence>
<dbReference type="PROSITE" id="PS50110">
    <property type="entry name" value="RESPONSE_REGULATORY"/>
    <property type="match status" value="1"/>
</dbReference>
<keyword evidence="1 5" id="KW-0597">Phosphoprotein</keyword>
<keyword evidence="2" id="KW-0805">Transcription regulation</keyword>
<dbReference type="Gene3D" id="3.40.50.2300">
    <property type="match status" value="1"/>
</dbReference>
<keyword evidence="3" id="KW-0238">DNA-binding</keyword>
<dbReference type="GO" id="GO:0003677">
    <property type="term" value="F:DNA binding"/>
    <property type="evidence" value="ECO:0007669"/>
    <property type="project" value="UniProtKB-KW"/>
</dbReference>
<dbReference type="InterPro" id="IPR011006">
    <property type="entry name" value="CheY-like_superfamily"/>
</dbReference>
<dbReference type="Proteomes" id="UP000297475">
    <property type="component" value="Unassembled WGS sequence"/>
</dbReference>
<dbReference type="SMART" id="SM00448">
    <property type="entry name" value="REC"/>
    <property type="match status" value="1"/>
</dbReference>
<gene>
    <name evidence="8" type="ORF">E4656_19685</name>
</gene>